<evidence type="ECO:0000313" key="3">
    <source>
        <dbReference type="Proteomes" id="UP001150879"/>
    </source>
</evidence>
<dbReference type="CDD" id="cd20558">
    <property type="entry name" value="CYCLIN_ScPCL7-like"/>
    <property type="match status" value="1"/>
</dbReference>
<dbReference type="Proteomes" id="UP001150879">
    <property type="component" value="Unassembled WGS sequence"/>
</dbReference>
<dbReference type="PANTHER" id="PTHR15615:SF32">
    <property type="entry name" value="PROTEIN KINASE COMPLEX COMPONENT, PUTATIVE (AFU_ORTHOLOGUE AFUA_2G07660)-RELATED"/>
    <property type="match status" value="1"/>
</dbReference>
<dbReference type="InterPro" id="IPR013922">
    <property type="entry name" value="Cyclin_PHO80-like"/>
</dbReference>
<reference evidence="2" key="2">
    <citation type="journal article" date="2023" name="IMA Fungus">
        <title>Comparative genomic study of the Penicillium genus elucidates a diverse pangenome and 15 lateral gene transfer events.</title>
        <authorList>
            <person name="Petersen C."/>
            <person name="Sorensen T."/>
            <person name="Nielsen M.R."/>
            <person name="Sondergaard T.E."/>
            <person name="Sorensen J.L."/>
            <person name="Fitzpatrick D.A."/>
            <person name="Frisvad J.C."/>
            <person name="Nielsen K.L."/>
        </authorList>
    </citation>
    <scope>NUCLEOTIDE SEQUENCE</scope>
    <source>
        <strain evidence="2">IBT 16849</strain>
    </source>
</reference>
<reference evidence="2" key="1">
    <citation type="submission" date="2022-11" db="EMBL/GenBank/DDBJ databases">
        <authorList>
            <person name="Petersen C."/>
        </authorList>
    </citation>
    <scope>NUCLEOTIDE SEQUENCE</scope>
    <source>
        <strain evidence="2">IBT 16849</strain>
    </source>
</reference>
<dbReference type="GO" id="GO:0000307">
    <property type="term" value="C:cyclin-dependent protein kinase holoenzyme complex"/>
    <property type="evidence" value="ECO:0007669"/>
    <property type="project" value="TreeGrafter"/>
</dbReference>
<dbReference type="Gene3D" id="1.10.472.10">
    <property type="entry name" value="Cyclin-like"/>
    <property type="match status" value="1"/>
</dbReference>
<dbReference type="EMBL" id="JAPQKP010000002">
    <property type="protein sequence ID" value="KAJ5207205.1"/>
    <property type="molecule type" value="Genomic_DNA"/>
</dbReference>
<organism evidence="2 3">
    <name type="scientific">Penicillium cf. griseofulvum</name>
    <dbReference type="NCBI Taxonomy" id="2972120"/>
    <lineage>
        <taxon>Eukaryota</taxon>
        <taxon>Fungi</taxon>
        <taxon>Dikarya</taxon>
        <taxon>Ascomycota</taxon>
        <taxon>Pezizomycotina</taxon>
        <taxon>Eurotiomycetes</taxon>
        <taxon>Eurotiomycetidae</taxon>
        <taxon>Eurotiales</taxon>
        <taxon>Aspergillaceae</taxon>
        <taxon>Penicillium</taxon>
    </lineage>
</organism>
<evidence type="ECO:0000256" key="1">
    <source>
        <dbReference type="SAM" id="MobiDB-lite"/>
    </source>
</evidence>
<feature type="region of interest" description="Disordered" evidence="1">
    <location>
        <begin position="1"/>
        <end position="55"/>
    </location>
</feature>
<dbReference type="PANTHER" id="PTHR15615">
    <property type="match status" value="1"/>
</dbReference>
<proteinExistence type="predicted"/>
<dbReference type="InterPro" id="IPR036915">
    <property type="entry name" value="Cyclin-like_sf"/>
</dbReference>
<protein>
    <recommendedName>
        <fullName evidence="4">Cyclin-domain-containing protein</fullName>
    </recommendedName>
</protein>
<feature type="compositionally biased region" description="Low complexity" evidence="1">
    <location>
        <begin position="1"/>
        <end position="29"/>
    </location>
</feature>
<accession>A0A9W9MTF9</accession>
<keyword evidence="3" id="KW-1185">Reference proteome</keyword>
<evidence type="ECO:0000313" key="2">
    <source>
        <dbReference type="EMBL" id="KAJ5207205.1"/>
    </source>
</evidence>
<dbReference type="GO" id="GO:0019901">
    <property type="term" value="F:protein kinase binding"/>
    <property type="evidence" value="ECO:0007669"/>
    <property type="project" value="InterPro"/>
</dbReference>
<dbReference type="AlphaFoldDB" id="A0A9W9MTF9"/>
<evidence type="ECO:0008006" key="4">
    <source>
        <dbReference type="Google" id="ProtNLM"/>
    </source>
</evidence>
<comment type="caution">
    <text evidence="2">The sequence shown here is derived from an EMBL/GenBank/DDBJ whole genome shotgun (WGS) entry which is preliminary data.</text>
</comment>
<gene>
    <name evidence="2" type="ORF">N7472_003653</name>
</gene>
<dbReference type="Pfam" id="PF08613">
    <property type="entry name" value="Cyclin"/>
    <property type="match status" value="1"/>
</dbReference>
<dbReference type="GO" id="GO:0016538">
    <property type="term" value="F:cyclin-dependent protein serine/threonine kinase regulator activity"/>
    <property type="evidence" value="ECO:0007669"/>
    <property type="project" value="TreeGrafter"/>
</dbReference>
<sequence>MATAVTQTTTMSMSQDTDSNPNANANSPPTILKLGSTDNIDHHHPDDPDSSQTPAAVFDISPEAALQLLCLNIERLGAYFTQKPAGTDELHAHGPPRNYDTLAEDKFKAKAVGLHIKDSNAPLRATEEAIQMAILAKKFLSKKVPPIPLNEYLLRLHRYCPMSTAVYLAASVYISKMTLVENVLSVLPKNMHRLVLAGIWVASKALEDLSYPHSRVAKVGGVSEQELSKLEISFCFLADFELRVDAQMLMNEALRTQTTLK</sequence>
<name>A0A9W9MTF9_9EURO</name>
<dbReference type="OrthoDB" id="5304883at2759"/>
<dbReference type="SUPFAM" id="SSF47954">
    <property type="entry name" value="Cyclin-like"/>
    <property type="match status" value="1"/>
</dbReference>
<dbReference type="GO" id="GO:0005634">
    <property type="term" value="C:nucleus"/>
    <property type="evidence" value="ECO:0007669"/>
    <property type="project" value="TreeGrafter"/>
</dbReference>